<comment type="subcellular location">
    <subcellularLocation>
        <location evidence="1">Cell membrane</location>
        <topology evidence="1">Multi-pass membrane protein</topology>
    </subcellularLocation>
</comment>
<evidence type="ECO:0000313" key="11">
    <source>
        <dbReference type="Proteomes" id="UP001596540"/>
    </source>
</evidence>
<dbReference type="SUPFAM" id="SSF56317">
    <property type="entry name" value="Carbon-nitrogen hydrolase"/>
    <property type="match status" value="1"/>
</dbReference>
<dbReference type="Gene3D" id="3.60.110.10">
    <property type="entry name" value="Carbon-nitrogen hydrolase"/>
    <property type="match status" value="1"/>
</dbReference>
<evidence type="ECO:0000256" key="8">
    <source>
        <dbReference type="SAM" id="Phobius"/>
    </source>
</evidence>
<feature type="transmembrane region" description="Helical" evidence="8">
    <location>
        <begin position="152"/>
        <end position="179"/>
    </location>
</feature>
<feature type="transmembrane region" description="Helical" evidence="8">
    <location>
        <begin position="80"/>
        <end position="100"/>
    </location>
</feature>
<evidence type="ECO:0000256" key="5">
    <source>
        <dbReference type="ARBA" id="ARBA00022989"/>
    </source>
</evidence>
<feature type="transmembrane region" description="Helical" evidence="8">
    <location>
        <begin position="186"/>
        <end position="204"/>
    </location>
</feature>
<evidence type="ECO:0000256" key="1">
    <source>
        <dbReference type="ARBA" id="ARBA00004651"/>
    </source>
</evidence>
<name>A0ABW2KL44_9ACTN</name>
<dbReference type="InterPro" id="IPR036526">
    <property type="entry name" value="C-N_Hydrolase_sf"/>
</dbReference>
<accession>A0ABW2KL44</accession>
<dbReference type="PANTHER" id="PTHR38686:SF1">
    <property type="entry name" value="APOLIPOPROTEIN N-ACYLTRANSFERASE"/>
    <property type="match status" value="1"/>
</dbReference>
<keyword evidence="7" id="KW-0012">Acyltransferase</keyword>
<dbReference type="CDD" id="cd07197">
    <property type="entry name" value="nitrilase"/>
    <property type="match status" value="1"/>
</dbReference>
<dbReference type="GO" id="GO:0016787">
    <property type="term" value="F:hydrolase activity"/>
    <property type="evidence" value="ECO:0007669"/>
    <property type="project" value="UniProtKB-KW"/>
</dbReference>
<feature type="transmembrane region" description="Helical" evidence="8">
    <location>
        <begin position="53"/>
        <end position="74"/>
    </location>
</feature>
<feature type="domain" description="CN hydrolase" evidence="9">
    <location>
        <begin position="192"/>
        <end position="429"/>
    </location>
</feature>
<comment type="caution">
    <text evidence="10">The sequence shown here is derived from an EMBL/GenBank/DDBJ whole genome shotgun (WGS) entry which is preliminary data.</text>
</comment>
<dbReference type="InterPro" id="IPR045378">
    <property type="entry name" value="LNT_N"/>
</dbReference>
<keyword evidence="3" id="KW-0808">Transferase</keyword>
<evidence type="ECO:0000313" key="10">
    <source>
        <dbReference type="EMBL" id="MFC7330582.1"/>
    </source>
</evidence>
<evidence type="ECO:0000256" key="7">
    <source>
        <dbReference type="ARBA" id="ARBA00023315"/>
    </source>
</evidence>
<proteinExistence type="predicted"/>
<protein>
    <submittedName>
        <fullName evidence="10">Nitrilase-related carbon-nitrogen hydrolase</fullName>
    </submittedName>
</protein>
<evidence type="ECO:0000259" key="9">
    <source>
        <dbReference type="PROSITE" id="PS50263"/>
    </source>
</evidence>
<dbReference type="Pfam" id="PF20154">
    <property type="entry name" value="LNT_N"/>
    <property type="match status" value="1"/>
</dbReference>
<dbReference type="PROSITE" id="PS50263">
    <property type="entry name" value="CN_HYDROLASE"/>
    <property type="match status" value="1"/>
</dbReference>
<organism evidence="10 11">
    <name type="scientific">Marinactinospora rubrisoli</name>
    <dbReference type="NCBI Taxonomy" id="2715399"/>
    <lineage>
        <taxon>Bacteria</taxon>
        <taxon>Bacillati</taxon>
        <taxon>Actinomycetota</taxon>
        <taxon>Actinomycetes</taxon>
        <taxon>Streptosporangiales</taxon>
        <taxon>Nocardiopsidaceae</taxon>
        <taxon>Marinactinospora</taxon>
    </lineage>
</organism>
<evidence type="ECO:0000256" key="2">
    <source>
        <dbReference type="ARBA" id="ARBA00022475"/>
    </source>
</evidence>
<dbReference type="InterPro" id="IPR003010">
    <property type="entry name" value="C-N_Hydrolase"/>
</dbReference>
<evidence type="ECO:0000256" key="6">
    <source>
        <dbReference type="ARBA" id="ARBA00023136"/>
    </source>
</evidence>
<keyword evidence="5 8" id="KW-1133">Transmembrane helix</keyword>
<dbReference type="Pfam" id="PF00795">
    <property type="entry name" value="CN_hydrolase"/>
    <property type="match status" value="1"/>
</dbReference>
<keyword evidence="4 8" id="KW-0812">Transmembrane</keyword>
<dbReference type="Proteomes" id="UP001596540">
    <property type="component" value="Unassembled WGS sequence"/>
</dbReference>
<keyword evidence="10" id="KW-0378">Hydrolase</keyword>
<feature type="transmembrane region" description="Helical" evidence="8">
    <location>
        <begin position="112"/>
        <end position="132"/>
    </location>
</feature>
<gene>
    <name evidence="10" type="ORF">ACFQRF_22895</name>
</gene>
<keyword evidence="11" id="KW-1185">Reference proteome</keyword>
<feature type="transmembrane region" description="Helical" evidence="8">
    <location>
        <begin position="442"/>
        <end position="460"/>
    </location>
</feature>
<evidence type="ECO:0000256" key="3">
    <source>
        <dbReference type="ARBA" id="ARBA00022679"/>
    </source>
</evidence>
<dbReference type="PANTHER" id="PTHR38686">
    <property type="entry name" value="APOLIPOPROTEIN N-ACYLTRANSFERASE"/>
    <property type="match status" value="1"/>
</dbReference>
<dbReference type="RefSeq" id="WP_379873218.1">
    <property type="nucleotide sequence ID" value="NZ_JBHTBH010000012.1"/>
</dbReference>
<evidence type="ECO:0000256" key="4">
    <source>
        <dbReference type="ARBA" id="ARBA00022692"/>
    </source>
</evidence>
<keyword evidence="2" id="KW-1003">Cell membrane</keyword>
<reference evidence="11" key="1">
    <citation type="journal article" date="2019" name="Int. J. Syst. Evol. Microbiol.">
        <title>The Global Catalogue of Microorganisms (GCM) 10K type strain sequencing project: providing services to taxonomists for standard genome sequencing and annotation.</title>
        <authorList>
            <consortium name="The Broad Institute Genomics Platform"/>
            <consortium name="The Broad Institute Genome Sequencing Center for Infectious Disease"/>
            <person name="Wu L."/>
            <person name="Ma J."/>
        </authorList>
    </citation>
    <scope>NUCLEOTIDE SEQUENCE [LARGE SCALE GENOMIC DNA]</scope>
    <source>
        <strain evidence="11">CGMCC 4.7382</strain>
    </source>
</reference>
<dbReference type="InterPro" id="IPR004563">
    <property type="entry name" value="Apolipo_AcylTrfase"/>
</dbReference>
<sequence>MPSTTTAFRHRSPALWLGLGAAAALLSVGARFDLPLLAWAAPVFLLRFSRRSAAALGLPVIAIVSTASVLWWMAALAVPVTPLVSVGGLAFGIAYTLPYVVDRLAAPRANRWGRILLFPAALMSVEFLLGTFGPFGTAYGLRAATQHDANSLLQLTAITGPYAIAFLIGLSGSVLNTLWEEGRTRFAVRSTAALAAVLGLAVLGGQLRLGTAPTGADSVRVAGINPSRAAMDAETEIHGHSRLAVTDPRLVEHDAVTAAAPGVLDDLFAQAARVADEEDVYLLTADLTYLPDAPHGRDETHFFGPDGRLLATYEKARPIPGLEIYEPGDGVVPVVDTPHGRIATVICFDADFPDLARIDADILLVPGGDWPEMGRTHTGMAGLRAIENGYNLVRQDFNGQSAAFDSYGRVLSTQDTTHDSGVWYADVPTAGTGSVYRAAGDVLAWLALIGTLAITVTAAARPRDRRAS</sequence>
<feature type="transmembrane region" description="Helical" evidence="8">
    <location>
        <begin position="15"/>
        <end position="41"/>
    </location>
</feature>
<dbReference type="EMBL" id="JBHTBH010000012">
    <property type="protein sequence ID" value="MFC7330582.1"/>
    <property type="molecule type" value="Genomic_DNA"/>
</dbReference>
<keyword evidence="6 8" id="KW-0472">Membrane</keyword>